<protein>
    <submittedName>
        <fullName evidence="2">Uncharacterized protein</fullName>
    </submittedName>
</protein>
<dbReference type="EMBL" id="VUJU01001985">
    <property type="protein sequence ID" value="KAF0763012.1"/>
    <property type="molecule type" value="Genomic_DNA"/>
</dbReference>
<dbReference type="Proteomes" id="UP000478052">
    <property type="component" value="Unassembled WGS sequence"/>
</dbReference>
<accession>A0A6G0YYI1</accession>
<evidence type="ECO:0000313" key="2">
    <source>
        <dbReference type="EMBL" id="KAF0763012.1"/>
    </source>
</evidence>
<proteinExistence type="predicted"/>
<keyword evidence="1" id="KW-0472">Membrane</keyword>
<evidence type="ECO:0000256" key="1">
    <source>
        <dbReference type="SAM" id="Phobius"/>
    </source>
</evidence>
<gene>
    <name evidence="2" type="ORF">FWK35_00013121</name>
</gene>
<sequence>MGVILPNVKSIVFIISFGVPQGGACLLYYFLSSLTALIKHYNIVKLYFSQTTSNFLCK</sequence>
<keyword evidence="1" id="KW-1133">Transmembrane helix</keyword>
<evidence type="ECO:0000313" key="3">
    <source>
        <dbReference type="Proteomes" id="UP000478052"/>
    </source>
</evidence>
<reference evidence="2 3" key="1">
    <citation type="submission" date="2019-08" db="EMBL/GenBank/DDBJ databases">
        <title>Whole genome of Aphis craccivora.</title>
        <authorList>
            <person name="Voronova N.V."/>
            <person name="Shulinski R.S."/>
            <person name="Bandarenka Y.V."/>
            <person name="Zhorov D.G."/>
            <person name="Warner D."/>
        </authorList>
    </citation>
    <scope>NUCLEOTIDE SEQUENCE [LARGE SCALE GENOMIC DNA]</scope>
    <source>
        <strain evidence="2">180601</strain>
        <tissue evidence="2">Whole Body</tissue>
    </source>
</reference>
<keyword evidence="3" id="KW-1185">Reference proteome</keyword>
<name>A0A6G0YYI1_APHCR</name>
<dbReference type="AlphaFoldDB" id="A0A6G0YYI1"/>
<organism evidence="2 3">
    <name type="scientific">Aphis craccivora</name>
    <name type="common">Cowpea aphid</name>
    <dbReference type="NCBI Taxonomy" id="307492"/>
    <lineage>
        <taxon>Eukaryota</taxon>
        <taxon>Metazoa</taxon>
        <taxon>Ecdysozoa</taxon>
        <taxon>Arthropoda</taxon>
        <taxon>Hexapoda</taxon>
        <taxon>Insecta</taxon>
        <taxon>Pterygota</taxon>
        <taxon>Neoptera</taxon>
        <taxon>Paraneoptera</taxon>
        <taxon>Hemiptera</taxon>
        <taxon>Sternorrhyncha</taxon>
        <taxon>Aphidomorpha</taxon>
        <taxon>Aphidoidea</taxon>
        <taxon>Aphididae</taxon>
        <taxon>Aphidini</taxon>
        <taxon>Aphis</taxon>
        <taxon>Aphis</taxon>
    </lineage>
</organism>
<keyword evidence="1" id="KW-0812">Transmembrane</keyword>
<comment type="caution">
    <text evidence="2">The sequence shown here is derived from an EMBL/GenBank/DDBJ whole genome shotgun (WGS) entry which is preliminary data.</text>
</comment>
<feature type="transmembrane region" description="Helical" evidence="1">
    <location>
        <begin position="12"/>
        <end position="31"/>
    </location>
</feature>